<dbReference type="Pfam" id="PF00563">
    <property type="entry name" value="EAL"/>
    <property type="match status" value="1"/>
</dbReference>
<dbReference type="AlphaFoldDB" id="A0A540VRX0"/>
<dbReference type="InterPro" id="IPR035919">
    <property type="entry name" value="EAL_sf"/>
</dbReference>
<evidence type="ECO:0000313" key="5">
    <source>
        <dbReference type="EMBL" id="TQE99406.1"/>
    </source>
</evidence>
<organism evidence="5 6">
    <name type="scientific">Spiribacter salinus</name>
    <dbReference type="NCBI Taxonomy" id="1335746"/>
    <lineage>
        <taxon>Bacteria</taxon>
        <taxon>Pseudomonadati</taxon>
        <taxon>Pseudomonadota</taxon>
        <taxon>Gammaproteobacteria</taxon>
        <taxon>Chromatiales</taxon>
        <taxon>Ectothiorhodospiraceae</taxon>
        <taxon>Spiribacter</taxon>
    </lineage>
</organism>
<keyword evidence="1" id="KW-0812">Transmembrane</keyword>
<feature type="transmembrane region" description="Helical" evidence="1">
    <location>
        <begin position="7"/>
        <end position="27"/>
    </location>
</feature>
<dbReference type="PANTHER" id="PTHR33121">
    <property type="entry name" value="CYCLIC DI-GMP PHOSPHODIESTERASE PDEF"/>
    <property type="match status" value="1"/>
</dbReference>
<feature type="domain" description="EAL" evidence="2">
    <location>
        <begin position="409"/>
        <end position="642"/>
    </location>
</feature>
<dbReference type="InterPro" id="IPR043128">
    <property type="entry name" value="Rev_trsase/Diguanyl_cyclase"/>
</dbReference>
<protein>
    <submittedName>
        <fullName evidence="5">EAL domain-containing protein</fullName>
    </submittedName>
</protein>
<dbReference type="Gene3D" id="3.20.20.450">
    <property type="entry name" value="EAL domain"/>
    <property type="match status" value="1"/>
</dbReference>
<name>A0A540VRX0_9GAMM</name>
<dbReference type="CDD" id="cd01948">
    <property type="entry name" value="EAL"/>
    <property type="match status" value="1"/>
</dbReference>
<feature type="domain" description="GGDEF" evidence="4">
    <location>
        <begin position="264"/>
        <end position="399"/>
    </location>
</feature>
<comment type="caution">
    <text evidence="5">The sequence shown here is derived from an EMBL/GenBank/DDBJ whole genome shotgun (WGS) entry which is preliminary data.</text>
</comment>
<dbReference type="Proteomes" id="UP000315400">
    <property type="component" value="Unassembled WGS sequence"/>
</dbReference>
<dbReference type="InterPro" id="IPR050706">
    <property type="entry name" value="Cyclic-di-GMP_PDE-like"/>
</dbReference>
<dbReference type="PROSITE" id="PS50885">
    <property type="entry name" value="HAMP"/>
    <property type="match status" value="1"/>
</dbReference>
<dbReference type="InterPro" id="IPR042461">
    <property type="entry name" value="LapD_MoxY_peri_C"/>
</dbReference>
<dbReference type="Pfam" id="PF00990">
    <property type="entry name" value="GGDEF"/>
    <property type="match status" value="1"/>
</dbReference>
<dbReference type="InterPro" id="IPR029787">
    <property type="entry name" value="Nucleotide_cyclase"/>
</dbReference>
<dbReference type="Gene3D" id="3.30.110.200">
    <property type="match status" value="1"/>
</dbReference>
<dbReference type="EMBL" id="VIFK01000064">
    <property type="protein sequence ID" value="TQE99406.1"/>
    <property type="molecule type" value="Genomic_DNA"/>
</dbReference>
<sequence length="642" mass="71146">MALNRQLWIAIASVMVIAFISSLAISFQSARAYFEEQLNLKNIDNANTLALSLSQVEKDPVLIELMIAAQFDTGHYQRIELNDPDGGVIAARTRSADHVDDVPDWFAELAALRVDAGIAQVQDGWKQFGTLHVESLTGFALEALWDTTVELFAWFLGIAVVLGLLGSVVLKSLTRPLDDVVRQAEAIGNQRFITTPEPWTLEFRRVVKAMNVLTGRVRRMLAAERSRLDEMRQRLQRDALTGVGNRNRFNDVLTALLADDDANRQHGLYLIRVVDLADINRDLGHQETDALLRQITTRINAVVERYKEHFTDEHIARLNGSDFAVILTDLLDIDPIAKELEAEMQEIASTQVGDTPIRLALSADTFGPEQDRAAIMVQLDDLLARAEHEQKTCLARSTSENSAVLLHGNDAWRAILRSAIHERTIHTTHFPYQRLEGGLIHREAMVRLKKDGQTWTAGQFLPWARRLGLLAELDLVIFEKELAQLASDSAASPIALNLSIETLLDESTRNRLMSLLATYETLATSVWIEIAEKAVVHHPAAFSEFCEAATPRGYAVGIEQAGHRLMDIETLHELGLAYLKLDRSLTADLTGAESNRNYLRGITGMAHSIGLIVIADGIRSSEDLITVGELGFDGASGPALNP</sequence>
<dbReference type="InterPro" id="IPR001633">
    <property type="entry name" value="EAL_dom"/>
</dbReference>
<gene>
    <name evidence="5" type="ORF">FKY71_08780</name>
</gene>
<evidence type="ECO:0000259" key="2">
    <source>
        <dbReference type="PROSITE" id="PS50883"/>
    </source>
</evidence>
<accession>A0A540VRX0</accession>
<dbReference type="SUPFAM" id="SSF141868">
    <property type="entry name" value="EAL domain-like"/>
    <property type="match status" value="1"/>
</dbReference>
<dbReference type="PANTHER" id="PTHR33121:SF79">
    <property type="entry name" value="CYCLIC DI-GMP PHOSPHODIESTERASE PDED-RELATED"/>
    <property type="match status" value="1"/>
</dbReference>
<dbReference type="PROSITE" id="PS50883">
    <property type="entry name" value="EAL"/>
    <property type="match status" value="1"/>
</dbReference>
<dbReference type="SUPFAM" id="SSF55073">
    <property type="entry name" value="Nucleotide cyclase"/>
    <property type="match status" value="1"/>
</dbReference>
<dbReference type="Gene3D" id="3.30.70.270">
    <property type="match status" value="1"/>
</dbReference>
<dbReference type="InterPro" id="IPR003660">
    <property type="entry name" value="HAMP_dom"/>
</dbReference>
<evidence type="ECO:0000259" key="4">
    <source>
        <dbReference type="PROSITE" id="PS50887"/>
    </source>
</evidence>
<keyword evidence="1" id="KW-0472">Membrane</keyword>
<dbReference type="GO" id="GO:0071111">
    <property type="term" value="F:cyclic-guanylate-specific phosphodiesterase activity"/>
    <property type="evidence" value="ECO:0007669"/>
    <property type="project" value="InterPro"/>
</dbReference>
<dbReference type="SMART" id="SM00052">
    <property type="entry name" value="EAL"/>
    <property type="match status" value="1"/>
</dbReference>
<keyword evidence="1" id="KW-1133">Transmembrane helix</keyword>
<reference evidence="5 6" key="1">
    <citation type="submission" date="2019-06" db="EMBL/GenBank/DDBJ databases">
        <title>Metagenome assembled Genome of Spiribacter salinus SL48-SHIP from the microbial mat of Salt Lake 48 (Novosibirsk region, Russia).</title>
        <authorList>
            <person name="Shipova A."/>
            <person name="Rozanov A.S."/>
            <person name="Bryanskaya A.V."/>
            <person name="Peltek S.E."/>
        </authorList>
    </citation>
    <scope>NUCLEOTIDE SEQUENCE [LARGE SCALE GENOMIC DNA]</scope>
    <source>
        <strain evidence="5">SL48-SHIP-2</strain>
    </source>
</reference>
<dbReference type="SMART" id="SM00304">
    <property type="entry name" value="HAMP"/>
    <property type="match status" value="1"/>
</dbReference>
<feature type="domain" description="HAMP" evidence="3">
    <location>
        <begin position="171"/>
        <end position="222"/>
    </location>
</feature>
<dbReference type="PROSITE" id="PS50887">
    <property type="entry name" value="GGDEF"/>
    <property type="match status" value="1"/>
</dbReference>
<proteinExistence type="predicted"/>
<dbReference type="InterPro" id="IPR032244">
    <property type="entry name" value="LapD_MoxY_N"/>
</dbReference>
<dbReference type="SMART" id="SM00267">
    <property type="entry name" value="GGDEF"/>
    <property type="match status" value="1"/>
</dbReference>
<evidence type="ECO:0000259" key="3">
    <source>
        <dbReference type="PROSITE" id="PS50885"/>
    </source>
</evidence>
<dbReference type="GO" id="GO:0007165">
    <property type="term" value="P:signal transduction"/>
    <property type="evidence" value="ECO:0007669"/>
    <property type="project" value="InterPro"/>
</dbReference>
<dbReference type="Pfam" id="PF16448">
    <property type="entry name" value="LapD_MoxY_N"/>
    <property type="match status" value="1"/>
</dbReference>
<evidence type="ECO:0000256" key="1">
    <source>
        <dbReference type="SAM" id="Phobius"/>
    </source>
</evidence>
<evidence type="ECO:0000313" key="6">
    <source>
        <dbReference type="Proteomes" id="UP000315400"/>
    </source>
</evidence>
<dbReference type="Gene3D" id="6.20.270.20">
    <property type="entry name" value="LapD/MoxY periplasmic domain"/>
    <property type="match status" value="1"/>
</dbReference>
<dbReference type="GO" id="GO:0016020">
    <property type="term" value="C:membrane"/>
    <property type="evidence" value="ECO:0007669"/>
    <property type="project" value="InterPro"/>
</dbReference>
<dbReference type="InterPro" id="IPR000160">
    <property type="entry name" value="GGDEF_dom"/>
</dbReference>